<reference evidence="1 2" key="1">
    <citation type="submission" date="2022-12" db="EMBL/GenBank/DDBJ databases">
        <title>Two new species, Stenotrophomonas aracearum and Stenotrophomonas oahuensis, isolated from Anthurium (Araceae family) in Hawaii.</title>
        <authorList>
            <person name="Chunag S.C."/>
            <person name="Dobhal S."/>
            <person name="Alvarez A."/>
            <person name="Arif M."/>
        </authorList>
    </citation>
    <scope>NUCLEOTIDE SEQUENCE [LARGE SCALE GENOMIC DNA]</scope>
    <source>
        <strain evidence="1 2">A5586</strain>
    </source>
</reference>
<keyword evidence="2" id="KW-1185">Reference proteome</keyword>
<proteinExistence type="predicted"/>
<dbReference type="RefSeq" id="WP_311190998.1">
    <property type="nucleotide sequence ID" value="NZ_CP115541.1"/>
</dbReference>
<evidence type="ECO:0000313" key="2">
    <source>
        <dbReference type="Proteomes" id="UP001302072"/>
    </source>
</evidence>
<accession>A0ABY9YLK4</accession>
<sequence>MHGYPLPPVPKRLQEMLADYPDLIERLQQVLNSSAERSRRVPLMPFDDAISALDGRLSTFLYEARDELTLAEAGEDKRMIDAAKRKKSAVSMAAVTQLWITDEQFHAYFITGFT</sequence>
<dbReference type="EMBL" id="CP115541">
    <property type="protein sequence ID" value="WNH51777.1"/>
    <property type="molecule type" value="Genomic_DNA"/>
</dbReference>
<gene>
    <name evidence="1" type="ORF">PDM29_15710</name>
</gene>
<name>A0ABY9YLK4_9GAMM</name>
<organism evidence="1 2">
    <name type="scientific">Stenotrophomonas oahuensis</name>
    <dbReference type="NCBI Taxonomy" id="3003271"/>
    <lineage>
        <taxon>Bacteria</taxon>
        <taxon>Pseudomonadati</taxon>
        <taxon>Pseudomonadota</taxon>
        <taxon>Gammaproteobacteria</taxon>
        <taxon>Lysobacterales</taxon>
        <taxon>Lysobacteraceae</taxon>
        <taxon>Stenotrophomonas</taxon>
    </lineage>
</organism>
<dbReference type="Proteomes" id="UP001302072">
    <property type="component" value="Chromosome"/>
</dbReference>
<protein>
    <submittedName>
        <fullName evidence="1">Uncharacterized protein</fullName>
    </submittedName>
</protein>
<evidence type="ECO:0000313" key="1">
    <source>
        <dbReference type="EMBL" id="WNH51777.1"/>
    </source>
</evidence>